<keyword evidence="2" id="KW-1185">Reference proteome</keyword>
<dbReference type="Proteomes" id="UP001370490">
    <property type="component" value="Unassembled WGS sequence"/>
</dbReference>
<name>A0AAN8VD35_9MAGN</name>
<accession>A0AAN8VD35</accession>
<sequence length="103" mass="12207">MDRSHTNGKHLKVVHRYGPCSYLDQHKTQVQDLTQILIQDQFSVKWINSRLDQKLGPRRLPSFSHYTSNKVGPPNRYRQLCCDRGPWDTQGRSHTCLRHRKRP</sequence>
<proteinExistence type="predicted"/>
<reference evidence="1 2" key="1">
    <citation type="submission" date="2023-12" db="EMBL/GenBank/DDBJ databases">
        <title>A high-quality genome assembly for Dillenia turbinata (Dilleniales).</title>
        <authorList>
            <person name="Chanderbali A."/>
        </authorList>
    </citation>
    <scope>NUCLEOTIDE SEQUENCE [LARGE SCALE GENOMIC DNA]</scope>
    <source>
        <strain evidence="1">LSX21</strain>
        <tissue evidence="1">Leaf</tissue>
    </source>
</reference>
<organism evidence="1 2">
    <name type="scientific">Dillenia turbinata</name>
    <dbReference type="NCBI Taxonomy" id="194707"/>
    <lineage>
        <taxon>Eukaryota</taxon>
        <taxon>Viridiplantae</taxon>
        <taxon>Streptophyta</taxon>
        <taxon>Embryophyta</taxon>
        <taxon>Tracheophyta</taxon>
        <taxon>Spermatophyta</taxon>
        <taxon>Magnoliopsida</taxon>
        <taxon>eudicotyledons</taxon>
        <taxon>Gunneridae</taxon>
        <taxon>Pentapetalae</taxon>
        <taxon>Dilleniales</taxon>
        <taxon>Dilleniaceae</taxon>
        <taxon>Dillenia</taxon>
    </lineage>
</organism>
<comment type="caution">
    <text evidence="1">The sequence shown here is derived from an EMBL/GenBank/DDBJ whole genome shotgun (WGS) entry which is preliminary data.</text>
</comment>
<evidence type="ECO:0000313" key="2">
    <source>
        <dbReference type="Proteomes" id="UP001370490"/>
    </source>
</evidence>
<dbReference type="AlphaFoldDB" id="A0AAN8VD35"/>
<protein>
    <submittedName>
        <fullName evidence="1">Uncharacterized protein</fullName>
    </submittedName>
</protein>
<gene>
    <name evidence="1" type="ORF">RJ641_006277</name>
</gene>
<evidence type="ECO:0000313" key="1">
    <source>
        <dbReference type="EMBL" id="KAK6927686.1"/>
    </source>
</evidence>
<dbReference type="EMBL" id="JBAMMX010000014">
    <property type="protein sequence ID" value="KAK6927686.1"/>
    <property type="molecule type" value="Genomic_DNA"/>
</dbReference>